<dbReference type="PANTHER" id="PTHR43244:SF2">
    <property type="entry name" value="CONSERVED HYPOTHETICAL ALANINE AND PROLINE-RICH PROTEIN"/>
    <property type="match status" value="1"/>
</dbReference>
<dbReference type="CDD" id="cd01097">
    <property type="entry name" value="Tetrahydromethanopterin_reductase"/>
    <property type="match status" value="1"/>
</dbReference>
<dbReference type="Proteomes" id="UP000290365">
    <property type="component" value="Chromosome"/>
</dbReference>
<gene>
    <name evidence="2" type="ORF">EPA93_07635</name>
</gene>
<dbReference type="OrthoDB" id="7054907at2"/>
<feature type="domain" description="Luciferase-like" evidence="1">
    <location>
        <begin position="31"/>
        <end position="302"/>
    </location>
</feature>
<evidence type="ECO:0000313" key="3">
    <source>
        <dbReference type="Proteomes" id="UP000290365"/>
    </source>
</evidence>
<evidence type="ECO:0000259" key="1">
    <source>
        <dbReference type="Pfam" id="PF00296"/>
    </source>
</evidence>
<dbReference type="EMBL" id="CP035758">
    <property type="protein sequence ID" value="QBD75886.1"/>
    <property type="molecule type" value="Genomic_DNA"/>
</dbReference>
<protein>
    <submittedName>
        <fullName evidence="2">LLM class flavin-dependent oxidoreductase</fullName>
    </submittedName>
</protein>
<dbReference type="PANTHER" id="PTHR43244">
    <property type="match status" value="1"/>
</dbReference>
<organism evidence="2 3">
    <name type="scientific">Ktedonosporobacter rubrisoli</name>
    <dbReference type="NCBI Taxonomy" id="2509675"/>
    <lineage>
        <taxon>Bacteria</taxon>
        <taxon>Bacillati</taxon>
        <taxon>Chloroflexota</taxon>
        <taxon>Ktedonobacteria</taxon>
        <taxon>Ktedonobacterales</taxon>
        <taxon>Ktedonosporobacteraceae</taxon>
        <taxon>Ktedonosporobacter</taxon>
    </lineage>
</organism>
<dbReference type="AlphaFoldDB" id="A0A4P6JMH2"/>
<sequence>MSQAKQSVSTKAIDRRTLRDRVGIFLVPIETKEELTQIREAERAGVQQIWTGDANNADTLTLFAIAAAQTEHIRLGTAIVSTYPRHPLVVARQALAIHDIAPGRLRLGLGSGGTLPIENWLGLSQTSPLPYLTEYLKLLRQTLWEGDANYEGNFFKTALPFSHVTQTPLLISALGPRAFRLAGEIADGALSWLCPPSYLLDQALPALRAGAQERQRPAPPLIAQMFVAFSKDETVALAAVRQRVERYARVSTYGRMFAHAGFAGVKDGNEVELNELARTLLIRGDEAEVSARIQELLASGLDELMLLPVTDEKDEWQRLLRLVGSL</sequence>
<dbReference type="InterPro" id="IPR036661">
    <property type="entry name" value="Luciferase-like_sf"/>
</dbReference>
<reference evidence="2 3" key="1">
    <citation type="submission" date="2019-01" db="EMBL/GenBank/DDBJ databases">
        <title>Ktedonosporobacter rubrisoli SCAWS-G2.</title>
        <authorList>
            <person name="Huang Y."/>
            <person name="Yan B."/>
        </authorList>
    </citation>
    <scope>NUCLEOTIDE SEQUENCE [LARGE SCALE GENOMIC DNA]</scope>
    <source>
        <strain evidence="2 3">SCAWS-G2</strain>
    </source>
</reference>
<evidence type="ECO:0000313" key="2">
    <source>
        <dbReference type="EMBL" id="QBD75886.1"/>
    </source>
</evidence>
<dbReference type="InterPro" id="IPR050564">
    <property type="entry name" value="F420-G6PD/mer"/>
</dbReference>
<dbReference type="Gene3D" id="3.20.20.30">
    <property type="entry name" value="Luciferase-like domain"/>
    <property type="match status" value="1"/>
</dbReference>
<dbReference type="SUPFAM" id="SSF51679">
    <property type="entry name" value="Bacterial luciferase-like"/>
    <property type="match status" value="1"/>
</dbReference>
<dbReference type="RefSeq" id="WP_129886483.1">
    <property type="nucleotide sequence ID" value="NZ_CP035758.1"/>
</dbReference>
<dbReference type="KEGG" id="kbs:EPA93_07635"/>
<keyword evidence="3" id="KW-1185">Reference proteome</keyword>
<dbReference type="InterPro" id="IPR011251">
    <property type="entry name" value="Luciferase-like_dom"/>
</dbReference>
<name>A0A4P6JMH2_KTERU</name>
<dbReference type="GO" id="GO:0016705">
    <property type="term" value="F:oxidoreductase activity, acting on paired donors, with incorporation or reduction of molecular oxygen"/>
    <property type="evidence" value="ECO:0007669"/>
    <property type="project" value="InterPro"/>
</dbReference>
<proteinExistence type="predicted"/>
<dbReference type="Pfam" id="PF00296">
    <property type="entry name" value="Bac_luciferase"/>
    <property type="match status" value="1"/>
</dbReference>
<accession>A0A4P6JMH2</accession>